<dbReference type="RefSeq" id="WP_109793751.1">
    <property type="nucleotide sequence ID" value="NZ_PHIG01000032.1"/>
</dbReference>
<sequence>MALAIGVSVSALLVDTSLAQRKQGEGQGPTAGGTAPSGNSGQQGTGNVGSTAGQGTATQSGASTGPGGVNQQRFGGGAGDGGGDTPTEPPSEEALRDIIIGNPRGGEKTEFAADRCADFLRGRMTAEERFDGANLRRLNAAQSFVAPGFDPGDARTGLYLLSNYQEELESTQPDTNMAGIYLALLSTRQVTDQLVARVNSLLCVSATETQTKEIVDSVGRYMDAREG</sequence>
<evidence type="ECO:0000313" key="2">
    <source>
        <dbReference type="EMBL" id="PJK29726.1"/>
    </source>
</evidence>
<dbReference type="AlphaFoldDB" id="A0A2M9G215"/>
<evidence type="ECO:0000256" key="1">
    <source>
        <dbReference type="SAM" id="MobiDB-lite"/>
    </source>
</evidence>
<name>A0A2M9G215_9PROT</name>
<protein>
    <submittedName>
        <fullName evidence="2">Uncharacterized protein</fullName>
    </submittedName>
</protein>
<gene>
    <name evidence="2" type="ORF">CVT23_11855</name>
</gene>
<dbReference type="Proteomes" id="UP000229498">
    <property type="component" value="Unassembled WGS sequence"/>
</dbReference>
<feature type="compositionally biased region" description="Gly residues" evidence="1">
    <location>
        <begin position="64"/>
        <end position="84"/>
    </location>
</feature>
<feature type="compositionally biased region" description="Polar residues" evidence="1">
    <location>
        <begin position="48"/>
        <end position="63"/>
    </location>
</feature>
<evidence type="ECO:0000313" key="3">
    <source>
        <dbReference type="Proteomes" id="UP000229498"/>
    </source>
</evidence>
<keyword evidence="3" id="KW-1185">Reference proteome</keyword>
<accession>A0A2M9G215</accession>
<proteinExistence type="predicted"/>
<feature type="region of interest" description="Disordered" evidence="1">
    <location>
        <begin position="20"/>
        <end position="91"/>
    </location>
</feature>
<dbReference type="EMBL" id="PHIG01000032">
    <property type="protein sequence ID" value="PJK29726.1"/>
    <property type="molecule type" value="Genomic_DNA"/>
</dbReference>
<comment type="caution">
    <text evidence="2">The sequence shown here is derived from an EMBL/GenBank/DDBJ whole genome shotgun (WGS) entry which is preliminary data.</text>
</comment>
<organism evidence="2 3">
    <name type="scientific">Minwuia thermotolerans</name>
    <dbReference type="NCBI Taxonomy" id="2056226"/>
    <lineage>
        <taxon>Bacteria</taxon>
        <taxon>Pseudomonadati</taxon>
        <taxon>Pseudomonadota</taxon>
        <taxon>Alphaproteobacteria</taxon>
        <taxon>Minwuiales</taxon>
        <taxon>Minwuiaceae</taxon>
        <taxon>Minwuia</taxon>
    </lineage>
</organism>
<reference evidence="2 3" key="1">
    <citation type="submission" date="2017-11" db="EMBL/GenBank/DDBJ databases">
        <title>Draft genome sequence of Rhizobiales bacterium SY3-13.</title>
        <authorList>
            <person name="Sun C."/>
        </authorList>
    </citation>
    <scope>NUCLEOTIDE SEQUENCE [LARGE SCALE GENOMIC DNA]</scope>
    <source>
        <strain evidence="2 3">SY3-13</strain>
    </source>
</reference>